<evidence type="ECO:0000259" key="8">
    <source>
        <dbReference type="Pfam" id="PF18569"/>
    </source>
</evidence>
<dbReference type="PANTHER" id="PTHR13438:SF2">
    <property type="entry name" value="AMINOACYL TRNA SYNTHASE COMPLEX-INTERACTING MULTIFUNCTIONAL PROTEIN 2"/>
    <property type="match status" value="1"/>
</dbReference>
<dbReference type="GO" id="GO:0017101">
    <property type="term" value="C:aminoacyl-tRNA synthetase multienzyme complex"/>
    <property type="evidence" value="ECO:0000318"/>
    <property type="project" value="GO_Central"/>
</dbReference>
<feature type="domain" description="AIMP2 thioredoxin-like" evidence="8">
    <location>
        <begin position="123"/>
        <end position="208"/>
    </location>
</feature>
<dbReference type="Pfam" id="PF16780">
    <property type="entry name" value="AIMP2_LysRS_bd"/>
    <property type="match status" value="1"/>
</dbReference>
<evidence type="ECO:0000256" key="3">
    <source>
        <dbReference type="ARBA" id="ARBA00022490"/>
    </source>
</evidence>
<evidence type="ECO:0000313" key="10">
    <source>
        <dbReference type="Proteomes" id="UP000007266"/>
    </source>
</evidence>
<dbReference type="AlphaFoldDB" id="A0A139WC74"/>
<evidence type="ECO:0000256" key="2">
    <source>
        <dbReference type="ARBA" id="ARBA00004514"/>
    </source>
</evidence>
<gene>
    <name evidence="9" type="primary">AUGUSTUS-3.0.2_12126</name>
    <name evidence="9" type="ORF">TcasGA2_TC012126</name>
</gene>
<evidence type="ECO:0000256" key="5">
    <source>
        <dbReference type="ARBA" id="ARBA00023242"/>
    </source>
</evidence>
<keyword evidence="6" id="KW-0175">Coiled coil</keyword>
<dbReference type="InterPro" id="IPR041503">
    <property type="entry name" value="AIMP2_thioredoxin"/>
</dbReference>
<dbReference type="InterPro" id="IPR031889">
    <property type="entry name" value="AIMP2_LysRS-bd"/>
</dbReference>
<dbReference type="OMA" id="LCQHYRV"/>
<keyword evidence="5" id="KW-0539">Nucleus</keyword>
<keyword evidence="3" id="KW-0963">Cytoplasm</keyword>
<keyword evidence="4" id="KW-0648">Protein biosynthesis</keyword>
<reference evidence="9 10" key="2">
    <citation type="journal article" date="2010" name="Nucleic Acids Res.">
        <title>BeetleBase in 2010: revisions to provide comprehensive genomic information for Tribolium castaneum.</title>
        <authorList>
            <person name="Kim H.S."/>
            <person name="Murphy T."/>
            <person name="Xia J."/>
            <person name="Caragea D."/>
            <person name="Park Y."/>
            <person name="Beeman R.W."/>
            <person name="Lorenzen M.D."/>
            <person name="Butcher S."/>
            <person name="Manak J.R."/>
            <person name="Brown S.J."/>
        </authorList>
    </citation>
    <scope>GENOME REANNOTATION</scope>
    <source>
        <strain evidence="9 10">Georgia GA2</strain>
    </source>
</reference>
<reference evidence="9 10" key="1">
    <citation type="journal article" date="2008" name="Nature">
        <title>The genome of the model beetle and pest Tribolium castaneum.</title>
        <authorList>
            <consortium name="Tribolium Genome Sequencing Consortium"/>
            <person name="Richards S."/>
            <person name="Gibbs R.A."/>
            <person name="Weinstock G.M."/>
            <person name="Brown S.J."/>
            <person name="Denell R."/>
            <person name="Beeman R.W."/>
            <person name="Gibbs R."/>
            <person name="Beeman R.W."/>
            <person name="Brown S.J."/>
            <person name="Bucher G."/>
            <person name="Friedrich M."/>
            <person name="Grimmelikhuijzen C.J."/>
            <person name="Klingler M."/>
            <person name="Lorenzen M."/>
            <person name="Richards S."/>
            <person name="Roth S."/>
            <person name="Schroder R."/>
            <person name="Tautz D."/>
            <person name="Zdobnov E.M."/>
            <person name="Muzny D."/>
            <person name="Gibbs R.A."/>
            <person name="Weinstock G.M."/>
            <person name="Attaway T."/>
            <person name="Bell S."/>
            <person name="Buhay C.J."/>
            <person name="Chandrabose M.N."/>
            <person name="Chavez D."/>
            <person name="Clerk-Blankenburg K.P."/>
            <person name="Cree A."/>
            <person name="Dao M."/>
            <person name="Davis C."/>
            <person name="Chacko J."/>
            <person name="Dinh H."/>
            <person name="Dugan-Rocha S."/>
            <person name="Fowler G."/>
            <person name="Garner T.T."/>
            <person name="Garnes J."/>
            <person name="Gnirke A."/>
            <person name="Hawes A."/>
            <person name="Hernandez J."/>
            <person name="Hines S."/>
            <person name="Holder M."/>
            <person name="Hume J."/>
            <person name="Jhangiani S.N."/>
            <person name="Joshi V."/>
            <person name="Khan Z.M."/>
            <person name="Jackson L."/>
            <person name="Kovar C."/>
            <person name="Kowis A."/>
            <person name="Lee S."/>
            <person name="Lewis L.R."/>
            <person name="Margolis J."/>
            <person name="Morgan M."/>
            <person name="Nazareth L.V."/>
            <person name="Nguyen N."/>
            <person name="Okwuonu G."/>
            <person name="Parker D."/>
            <person name="Richards S."/>
            <person name="Ruiz S.J."/>
            <person name="Santibanez J."/>
            <person name="Savard J."/>
            <person name="Scherer S.E."/>
            <person name="Schneider B."/>
            <person name="Sodergren E."/>
            <person name="Tautz D."/>
            <person name="Vattahil S."/>
            <person name="Villasana D."/>
            <person name="White C.S."/>
            <person name="Wright R."/>
            <person name="Park Y."/>
            <person name="Beeman R.W."/>
            <person name="Lord J."/>
            <person name="Oppert B."/>
            <person name="Lorenzen M."/>
            <person name="Brown S."/>
            <person name="Wang L."/>
            <person name="Savard J."/>
            <person name="Tautz D."/>
            <person name="Richards S."/>
            <person name="Weinstock G."/>
            <person name="Gibbs R.A."/>
            <person name="Liu Y."/>
            <person name="Worley K."/>
            <person name="Weinstock G."/>
            <person name="Elsik C.G."/>
            <person name="Reese J.T."/>
            <person name="Elhaik E."/>
            <person name="Landan G."/>
            <person name="Graur D."/>
            <person name="Arensburger P."/>
            <person name="Atkinson P."/>
            <person name="Beeman R.W."/>
            <person name="Beidler J."/>
            <person name="Brown S.J."/>
            <person name="Demuth J.P."/>
            <person name="Drury D.W."/>
            <person name="Du Y.Z."/>
            <person name="Fujiwara H."/>
            <person name="Lorenzen M."/>
            <person name="Maselli V."/>
            <person name="Osanai M."/>
            <person name="Park Y."/>
            <person name="Robertson H.M."/>
            <person name="Tu Z."/>
            <person name="Wang J.J."/>
            <person name="Wang S."/>
            <person name="Richards S."/>
            <person name="Song H."/>
            <person name="Zhang L."/>
            <person name="Sodergren E."/>
            <person name="Werner D."/>
            <person name="Stanke M."/>
            <person name="Morgenstern B."/>
            <person name="Solovyev V."/>
            <person name="Kosarev P."/>
            <person name="Brown G."/>
            <person name="Chen H.C."/>
            <person name="Ermolaeva O."/>
            <person name="Hlavina W."/>
            <person name="Kapustin Y."/>
            <person name="Kiryutin B."/>
            <person name="Kitts P."/>
            <person name="Maglott D."/>
            <person name="Pruitt K."/>
            <person name="Sapojnikov V."/>
            <person name="Souvorov A."/>
            <person name="Mackey A.J."/>
            <person name="Waterhouse R.M."/>
            <person name="Wyder S."/>
            <person name="Zdobnov E.M."/>
            <person name="Zdobnov E.M."/>
            <person name="Wyder S."/>
            <person name="Kriventseva E.V."/>
            <person name="Kadowaki T."/>
            <person name="Bork P."/>
            <person name="Aranda M."/>
            <person name="Bao R."/>
            <person name="Beermann A."/>
            <person name="Berns N."/>
            <person name="Bolognesi R."/>
            <person name="Bonneton F."/>
            <person name="Bopp D."/>
            <person name="Brown S.J."/>
            <person name="Bucher G."/>
            <person name="Butts T."/>
            <person name="Chaumot A."/>
            <person name="Denell R.E."/>
            <person name="Ferrier D.E."/>
            <person name="Friedrich M."/>
            <person name="Gordon C.M."/>
            <person name="Jindra M."/>
            <person name="Klingler M."/>
            <person name="Lan Q."/>
            <person name="Lattorff H.M."/>
            <person name="Laudet V."/>
            <person name="von Levetsow C."/>
            <person name="Liu Z."/>
            <person name="Lutz R."/>
            <person name="Lynch J.A."/>
            <person name="da Fonseca R.N."/>
            <person name="Posnien N."/>
            <person name="Reuter R."/>
            <person name="Roth S."/>
            <person name="Savard J."/>
            <person name="Schinko J.B."/>
            <person name="Schmitt C."/>
            <person name="Schoppmeier M."/>
            <person name="Schroder R."/>
            <person name="Shippy T.D."/>
            <person name="Simonnet F."/>
            <person name="Marques-Souza H."/>
            <person name="Tautz D."/>
            <person name="Tomoyasu Y."/>
            <person name="Trauner J."/>
            <person name="Van der Zee M."/>
            <person name="Vervoort M."/>
            <person name="Wittkopp N."/>
            <person name="Wimmer E.A."/>
            <person name="Yang X."/>
            <person name="Jones A.K."/>
            <person name="Sattelle D.B."/>
            <person name="Ebert P.R."/>
            <person name="Nelson D."/>
            <person name="Scott J.G."/>
            <person name="Beeman R.W."/>
            <person name="Muthukrishnan S."/>
            <person name="Kramer K.J."/>
            <person name="Arakane Y."/>
            <person name="Beeman R.W."/>
            <person name="Zhu Q."/>
            <person name="Hogenkamp D."/>
            <person name="Dixit R."/>
            <person name="Oppert B."/>
            <person name="Jiang H."/>
            <person name="Zou Z."/>
            <person name="Marshall J."/>
            <person name="Elpidina E."/>
            <person name="Vinokurov K."/>
            <person name="Oppert C."/>
            <person name="Zou Z."/>
            <person name="Evans J."/>
            <person name="Lu Z."/>
            <person name="Zhao P."/>
            <person name="Sumathipala N."/>
            <person name="Altincicek B."/>
            <person name="Vilcinskas A."/>
            <person name="Williams M."/>
            <person name="Hultmark D."/>
            <person name="Hetru C."/>
            <person name="Jiang H."/>
            <person name="Grimmelikhuijzen C.J."/>
            <person name="Hauser F."/>
            <person name="Cazzamali G."/>
            <person name="Williamson M."/>
            <person name="Park Y."/>
            <person name="Li B."/>
            <person name="Tanaka Y."/>
            <person name="Predel R."/>
            <person name="Neupert S."/>
            <person name="Schachtner J."/>
            <person name="Verleyen P."/>
            <person name="Raible F."/>
            <person name="Bork P."/>
            <person name="Friedrich M."/>
            <person name="Walden K.K."/>
            <person name="Robertson H.M."/>
            <person name="Angeli S."/>
            <person name="Foret S."/>
            <person name="Bucher G."/>
            <person name="Schuetz S."/>
            <person name="Maleszka R."/>
            <person name="Wimmer E.A."/>
            <person name="Beeman R.W."/>
            <person name="Lorenzen M."/>
            <person name="Tomoyasu Y."/>
            <person name="Miller S.C."/>
            <person name="Grossmann D."/>
            <person name="Bucher G."/>
        </authorList>
    </citation>
    <scope>NUCLEOTIDE SEQUENCE [LARGE SCALE GENOMIC DNA]</scope>
    <source>
        <strain evidence="9 10">Georgia GA2</strain>
    </source>
</reference>
<name>A0A139WC74_TRICA</name>
<organism evidence="9 10">
    <name type="scientific">Tribolium castaneum</name>
    <name type="common">Red flour beetle</name>
    <dbReference type="NCBI Taxonomy" id="7070"/>
    <lineage>
        <taxon>Eukaryota</taxon>
        <taxon>Metazoa</taxon>
        <taxon>Ecdysozoa</taxon>
        <taxon>Arthropoda</taxon>
        <taxon>Hexapoda</taxon>
        <taxon>Insecta</taxon>
        <taxon>Pterygota</taxon>
        <taxon>Neoptera</taxon>
        <taxon>Endopterygota</taxon>
        <taxon>Coleoptera</taxon>
        <taxon>Polyphaga</taxon>
        <taxon>Cucujiformia</taxon>
        <taxon>Tenebrionidae</taxon>
        <taxon>Tenebrionidae incertae sedis</taxon>
        <taxon>Tribolium</taxon>
    </lineage>
</organism>
<evidence type="ECO:0000259" key="7">
    <source>
        <dbReference type="Pfam" id="PF16780"/>
    </source>
</evidence>
<protein>
    <submittedName>
        <fullName evidence="9">Putative aminoacyl tRNA synthase complex-interacting multifunctional protein 2-like Protein</fullName>
    </submittedName>
</protein>
<dbReference type="OrthoDB" id="424586at2759"/>
<dbReference type="STRING" id="7070.A0A139WC74"/>
<evidence type="ECO:0000256" key="1">
    <source>
        <dbReference type="ARBA" id="ARBA00004123"/>
    </source>
</evidence>
<dbReference type="Pfam" id="PF18569">
    <property type="entry name" value="Thioredoxin_16"/>
    <property type="match status" value="1"/>
</dbReference>
<dbReference type="Gene3D" id="1.20.1050.130">
    <property type="match status" value="1"/>
</dbReference>
<comment type="subcellular location">
    <subcellularLocation>
        <location evidence="2">Cytoplasm</location>
        <location evidence="2">Cytosol</location>
    </subcellularLocation>
    <subcellularLocation>
        <location evidence="1">Nucleus</location>
    </subcellularLocation>
</comment>
<dbReference type="InParanoid" id="A0A139WC74"/>
<dbReference type="SUPFAM" id="SSF47616">
    <property type="entry name" value="GST C-terminal domain-like"/>
    <property type="match status" value="1"/>
</dbReference>
<sequence>MNGPLKMYRTRQVVRHDIAVQLPDCMYKLKNIHAARNGMVEQRTDHVSSAPKKVDICDQVKQFLKNNQNLPEMAALELRQEEILRQLADLKKQMDNIRNNLQISKNAAVTSQIIKPKQGPPPSLPDVIINASPTNPPYSLELVQKLWKNYMFLSVKSYTHSSLSSLTENAQQLTKTLESFKPGNVPKINVKLIWKDVGANPELVVAHSRIFGEVNILRYLARVTSDYLNYETCNNVHEIDALLDVCYNIVKSKTKTERASLLQVLNKSLGKSQWLGDRSQISIADLAAYSAIKQATNPSEVNVNLGKWMQRCVACQ</sequence>
<accession>A0A139WC74</accession>
<dbReference type="FunCoup" id="A0A139WC74">
    <property type="interactions" value="300"/>
</dbReference>
<evidence type="ECO:0000313" key="9">
    <source>
        <dbReference type="EMBL" id="KYB25520.1"/>
    </source>
</evidence>
<dbReference type="Proteomes" id="UP000007266">
    <property type="component" value="Linkage group 9"/>
</dbReference>
<dbReference type="PANTHER" id="PTHR13438">
    <property type="entry name" value="AMINOACYL TRNA SYNTHASE COMPLEX-INTERACTING MULTIFUNCTIONAL PROTEIN"/>
    <property type="match status" value="1"/>
</dbReference>
<dbReference type="GO" id="GO:0006412">
    <property type="term" value="P:translation"/>
    <property type="evidence" value="ECO:0007669"/>
    <property type="project" value="UniProtKB-KW"/>
</dbReference>
<dbReference type="GO" id="GO:0005829">
    <property type="term" value="C:cytosol"/>
    <property type="evidence" value="ECO:0007669"/>
    <property type="project" value="UniProtKB-SubCell"/>
</dbReference>
<proteinExistence type="predicted"/>
<dbReference type="InterPro" id="IPR036282">
    <property type="entry name" value="Glutathione-S-Trfase_C_sf"/>
</dbReference>
<feature type="domain" description="AIMP2 lysyl-tRNA synthetase binding" evidence="7">
    <location>
        <begin position="7"/>
        <end position="36"/>
    </location>
</feature>
<dbReference type="GO" id="GO:0005634">
    <property type="term" value="C:nucleus"/>
    <property type="evidence" value="ECO:0007669"/>
    <property type="project" value="UniProtKB-SubCell"/>
</dbReference>
<dbReference type="EMBL" id="KQ971371">
    <property type="protein sequence ID" value="KYB25520.1"/>
    <property type="molecule type" value="Genomic_DNA"/>
</dbReference>
<evidence type="ECO:0000256" key="6">
    <source>
        <dbReference type="SAM" id="Coils"/>
    </source>
</evidence>
<dbReference type="InterPro" id="IPR042360">
    <property type="entry name" value="AIMP2"/>
</dbReference>
<keyword evidence="10" id="KW-1185">Reference proteome</keyword>
<evidence type="ECO:0000256" key="4">
    <source>
        <dbReference type="ARBA" id="ARBA00022917"/>
    </source>
</evidence>
<feature type="coiled-coil region" evidence="6">
    <location>
        <begin position="73"/>
        <end position="107"/>
    </location>
</feature>